<keyword evidence="6 12" id="KW-0347">Helicase</keyword>
<dbReference type="GO" id="GO:0016887">
    <property type="term" value="F:ATP hydrolysis activity"/>
    <property type="evidence" value="ECO:0007669"/>
    <property type="project" value="RHEA"/>
</dbReference>
<dbReference type="CDD" id="cd17929">
    <property type="entry name" value="DEXHc_priA"/>
    <property type="match status" value="1"/>
</dbReference>
<dbReference type="CDD" id="cd18804">
    <property type="entry name" value="SF2_C_priA"/>
    <property type="match status" value="1"/>
</dbReference>
<evidence type="ECO:0000256" key="12">
    <source>
        <dbReference type="HAMAP-Rule" id="MF_00983"/>
    </source>
</evidence>
<comment type="similarity">
    <text evidence="12">Belongs to the helicase family. PriA subfamily.</text>
</comment>
<gene>
    <name evidence="12" type="primary">priA</name>
    <name evidence="15" type="ORF">UE46_07475</name>
</gene>
<dbReference type="GO" id="GO:0043138">
    <property type="term" value="F:3'-5' DNA helicase activity"/>
    <property type="evidence" value="ECO:0007669"/>
    <property type="project" value="UniProtKB-EC"/>
</dbReference>
<comment type="subunit">
    <text evidence="12">Component of the replication restart primosome.</text>
</comment>
<keyword evidence="4 12" id="KW-0547">Nucleotide-binding</keyword>
<dbReference type="InterPro" id="IPR040498">
    <property type="entry name" value="PriA_CRR"/>
</dbReference>
<dbReference type="InterPro" id="IPR042115">
    <property type="entry name" value="PriA_3primeBD_sf"/>
</dbReference>
<evidence type="ECO:0000256" key="1">
    <source>
        <dbReference type="ARBA" id="ARBA00022515"/>
    </source>
</evidence>
<dbReference type="Proteomes" id="UP000223060">
    <property type="component" value="Chromosome"/>
</dbReference>
<keyword evidence="1 12" id="KW-0639">Primosome</keyword>
<keyword evidence="3 12" id="KW-0479">Metal-binding</keyword>
<dbReference type="InterPro" id="IPR041222">
    <property type="entry name" value="PriA_3primeBD"/>
</dbReference>
<evidence type="ECO:0000256" key="10">
    <source>
        <dbReference type="ARBA" id="ARBA00023235"/>
    </source>
</evidence>
<feature type="binding site" evidence="12">
    <location>
        <position position="533"/>
    </location>
    <ligand>
        <name>Zn(2+)</name>
        <dbReference type="ChEBI" id="CHEBI:29105"/>
        <label>2</label>
    </ligand>
</feature>
<feature type="binding site" evidence="12">
    <location>
        <position position="506"/>
    </location>
    <ligand>
        <name>Zn(2+)</name>
        <dbReference type="ChEBI" id="CHEBI:29105"/>
        <label>1</label>
    </ligand>
</feature>
<evidence type="ECO:0000256" key="4">
    <source>
        <dbReference type="ARBA" id="ARBA00022741"/>
    </source>
</evidence>
<dbReference type="Pfam" id="PF18319">
    <property type="entry name" value="Zn_ribbon_PriA"/>
    <property type="match status" value="1"/>
</dbReference>
<feature type="binding site" evidence="12">
    <location>
        <position position="549"/>
    </location>
    <ligand>
        <name>Zn(2+)</name>
        <dbReference type="ChEBI" id="CHEBI:29105"/>
        <label>1</label>
    </ligand>
</feature>
<organism evidence="15 16">
    <name type="scientific">Listeria weihenstephanensis</name>
    <dbReference type="NCBI Taxonomy" id="1006155"/>
    <lineage>
        <taxon>Bacteria</taxon>
        <taxon>Bacillati</taxon>
        <taxon>Bacillota</taxon>
        <taxon>Bacilli</taxon>
        <taxon>Bacillales</taxon>
        <taxon>Listeriaceae</taxon>
        <taxon>Listeria</taxon>
    </lineage>
</organism>
<evidence type="ECO:0000313" key="16">
    <source>
        <dbReference type="Proteomes" id="UP000223060"/>
    </source>
</evidence>
<keyword evidence="10 12" id="KW-0413">Isomerase</keyword>
<comment type="cofactor">
    <cofactor evidence="12">
        <name>Zn(2+)</name>
        <dbReference type="ChEBI" id="CHEBI:29105"/>
    </cofactor>
    <text evidence="12">Binds 2 zinc ions per subunit.</text>
</comment>
<dbReference type="InterPro" id="IPR014001">
    <property type="entry name" value="Helicase_ATP-bd"/>
</dbReference>
<feature type="domain" description="Helicase ATP-binding" evidence="13">
    <location>
        <begin position="278"/>
        <end position="444"/>
    </location>
</feature>
<feature type="domain" description="Helicase C-terminal" evidence="14">
    <location>
        <begin position="541"/>
        <end position="698"/>
    </location>
</feature>
<proteinExistence type="inferred from homology"/>
<dbReference type="PANTHER" id="PTHR30580">
    <property type="entry name" value="PRIMOSOMAL PROTEIN N"/>
    <property type="match status" value="1"/>
</dbReference>
<keyword evidence="5 12" id="KW-0378">Hydrolase</keyword>
<reference evidence="16" key="1">
    <citation type="submission" date="2015-03" db="EMBL/GenBank/DDBJ databases">
        <authorList>
            <person name="Ferrari E."/>
            <person name="Walter M.C."/>
            <person name="Huptas C."/>
            <person name="Scherer S."/>
            <person name="Mueller-Herbst S."/>
        </authorList>
    </citation>
    <scope>NUCLEOTIDE SEQUENCE [LARGE SCALE GENOMIC DNA]</scope>
    <source>
        <strain evidence="16">LWP01</strain>
    </source>
</reference>
<dbReference type="GO" id="GO:0006270">
    <property type="term" value="P:DNA replication initiation"/>
    <property type="evidence" value="ECO:0007669"/>
    <property type="project" value="TreeGrafter"/>
</dbReference>
<keyword evidence="16" id="KW-1185">Reference proteome</keyword>
<evidence type="ECO:0000256" key="7">
    <source>
        <dbReference type="ARBA" id="ARBA00022833"/>
    </source>
</evidence>
<dbReference type="InterPro" id="IPR041236">
    <property type="entry name" value="PriA_C"/>
</dbReference>
<dbReference type="FunFam" id="3.40.50.300:FF:000489">
    <property type="entry name" value="Primosome assembly protein PriA"/>
    <property type="match status" value="1"/>
</dbReference>
<feature type="binding site" evidence="12">
    <location>
        <position position="536"/>
    </location>
    <ligand>
        <name>Zn(2+)</name>
        <dbReference type="ChEBI" id="CHEBI:29105"/>
        <label>2</label>
    </ligand>
</feature>
<dbReference type="Gene3D" id="3.40.50.300">
    <property type="entry name" value="P-loop containing nucleotide triphosphate hydrolases"/>
    <property type="match status" value="2"/>
</dbReference>
<dbReference type="InterPro" id="IPR001650">
    <property type="entry name" value="Helicase_C-like"/>
</dbReference>
<dbReference type="GO" id="GO:0006302">
    <property type="term" value="P:double-strand break repair"/>
    <property type="evidence" value="ECO:0007669"/>
    <property type="project" value="InterPro"/>
</dbReference>
<dbReference type="SMART" id="SM00487">
    <property type="entry name" value="DEXDc"/>
    <property type="match status" value="1"/>
</dbReference>
<feature type="binding site" evidence="12">
    <location>
        <position position="546"/>
    </location>
    <ligand>
        <name>Zn(2+)</name>
        <dbReference type="ChEBI" id="CHEBI:29105"/>
        <label>1</label>
    </ligand>
</feature>
<dbReference type="SMART" id="SM00490">
    <property type="entry name" value="HELICc"/>
    <property type="match status" value="1"/>
</dbReference>
<dbReference type="HAMAP" id="MF_00983">
    <property type="entry name" value="PriA"/>
    <property type="match status" value="1"/>
</dbReference>
<dbReference type="KEGG" id="lwi:UE46_07475"/>
<evidence type="ECO:0000313" key="15">
    <source>
        <dbReference type="EMBL" id="AQY50895.1"/>
    </source>
</evidence>
<dbReference type="Gene3D" id="3.40.1440.60">
    <property type="entry name" value="PriA, 3(prime) DNA-binding domain"/>
    <property type="match status" value="1"/>
</dbReference>
<dbReference type="InterPro" id="IPR027417">
    <property type="entry name" value="P-loop_NTPase"/>
</dbReference>
<dbReference type="RefSeq" id="WP_036060081.1">
    <property type="nucleotide sequence ID" value="NZ_CP011102.1"/>
</dbReference>
<evidence type="ECO:0000256" key="3">
    <source>
        <dbReference type="ARBA" id="ARBA00022723"/>
    </source>
</evidence>
<dbReference type="PROSITE" id="PS51194">
    <property type="entry name" value="HELICASE_CTER"/>
    <property type="match status" value="1"/>
</dbReference>
<keyword evidence="2 12" id="KW-0235">DNA replication</keyword>
<dbReference type="InterPro" id="IPR005259">
    <property type="entry name" value="PriA"/>
</dbReference>
<dbReference type="FunFam" id="3.40.1440.60:FF:000001">
    <property type="entry name" value="Primosomal protein N"/>
    <property type="match status" value="1"/>
</dbReference>
<evidence type="ECO:0000256" key="9">
    <source>
        <dbReference type="ARBA" id="ARBA00023125"/>
    </source>
</evidence>
<accession>A0A1S7FU79</accession>
<keyword evidence="7 12" id="KW-0862">Zinc</keyword>
<comment type="catalytic activity">
    <reaction evidence="11 12">
        <text>ATP + H2O = ADP + phosphate + H(+)</text>
        <dbReference type="Rhea" id="RHEA:13065"/>
        <dbReference type="ChEBI" id="CHEBI:15377"/>
        <dbReference type="ChEBI" id="CHEBI:15378"/>
        <dbReference type="ChEBI" id="CHEBI:30616"/>
        <dbReference type="ChEBI" id="CHEBI:43474"/>
        <dbReference type="ChEBI" id="CHEBI:456216"/>
        <dbReference type="EC" id="5.6.2.4"/>
    </reaction>
</comment>
<evidence type="ECO:0000256" key="6">
    <source>
        <dbReference type="ARBA" id="ARBA00022806"/>
    </source>
</evidence>
<feature type="binding site" evidence="12">
    <location>
        <position position="518"/>
    </location>
    <ligand>
        <name>Zn(2+)</name>
        <dbReference type="ChEBI" id="CHEBI:29105"/>
        <label>2</label>
    </ligand>
</feature>
<dbReference type="Pfam" id="PF00270">
    <property type="entry name" value="DEAD"/>
    <property type="match status" value="1"/>
</dbReference>
<dbReference type="GO" id="GO:0006310">
    <property type="term" value="P:DNA recombination"/>
    <property type="evidence" value="ECO:0007669"/>
    <property type="project" value="InterPro"/>
</dbReference>
<dbReference type="PROSITE" id="PS51192">
    <property type="entry name" value="HELICASE_ATP_BIND_1"/>
    <property type="match status" value="1"/>
</dbReference>
<dbReference type="GO" id="GO:0006269">
    <property type="term" value="P:DNA replication, synthesis of primer"/>
    <property type="evidence" value="ECO:0007669"/>
    <property type="project" value="UniProtKB-KW"/>
</dbReference>
<dbReference type="PANTHER" id="PTHR30580:SF0">
    <property type="entry name" value="PRIMOSOMAL PROTEIN N"/>
    <property type="match status" value="1"/>
</dbReference>
<dbReference type="GO" id="GO:0005524">
    <property type="term" value="F:ATP binding"/>
    <property type="evidence" value="ECO:0007669"/>
    <property type="project" value="UniProtKB-UniRule"/>
</dbReference>
<dbReference type="Pfam" id="PF00271">
    <property type="entry name" value="Helicase_C"/>
    <property type="match status" value="1"/>
</dbReference>
<dbReference type="GO" id="GO:1990077">
    <property type="term" value="C:primosome complex"/>
    <property type="evidence" value="ECO:0007669"/>
    <property type="project" value="UniProtKB-UniRule"/>
</dbReference>
<evidence type="ECO:0000256" key="11">
    <source>
        <dbReference type="ARBA" id="ARBA00048988"/>
    </source>
</evidence>
<evidence type="ECO:0000259" key="14">
    <source>
        <dbReference type="PROSITE" id="PS51194"/>
    </source>
</evidence>
<feature type="binding site" evidence="12">
    <location>
        <position position="515"/>
    </location>
    <ligand>
        <name>Zn(2+)</name>
        <dbReference type="ChEBI" id="CHEBI:29105"/>
        <label>2</label>
    </ligand>
</feature>
<sequence>MARVAQVIVDVPAMQVDRAFDYLIPEAWRDIVRPGMRVSVPFGNRALQGFVVGISDVSEFAKLKEIREMMDLAPVLNEELLELGDWIAEETLAYRITAYQAMLPAALRAKYEKYFSLLDTANDEADQLFEGHETMDWEKAEQLGALPTLQKWMKEGIVELIYQVKTKITKKTIRVAKPLCSVQQLEDAIESLPKSAKAQIKILQFFQVFDGEYIAVKELRTTLGTTDASIQKVAALGLIKIEDQHVGRDPYENHDFKPSIPLPLLPDQQAACDAIVTSARTGQQETFLLHGVTGSGKTEIYLQSIEAVLADGKEAIVLVPEIALTPQMVERFKSRFGKQVAVLHSALSAGEKYDEWRKIEQGKAKVVVGARSAVFAPFLNLGIIIIDEEHETSYKQEDNPRYHARDVAIERAKRYGCPVVLGSATPSLESFARAGKNRYTLLELPTRVNDSALPEVKVVDMSEELRNENRTEFSMELLEKIKDRIAKKEQVVLLLNRRGYSSFVMCRDCGYVVECPNCSISLTYHQAHNQMKCHYCGHQERVPNKCPSCESEQIRYFGTGTQKVQESLAKLIPEARVIRMDVDTTTKKGSHEKLLNQFRDKEADVLLGTQMIAKGLDFPDITLVGVLNADTMLHLPDFRASEKTFQLLTQVSGRAGRHELTGEVIVQSYNPEHYSIQYAKMHDYIGFYNHEMRVRKMGSYPPFYYLTLINVSDEDEMKAVRTIQEISQFLHGKLGQDAIILGPVPSSIARIKNKYRYQCIIKYKVEPNLKAELKNILLHYQKEQVKGLTITMDVQPFVMM</sequence>
<protein>
    <recommendedName>
        <fullName evidence="12">Replication restart protein PriA</fullName>
    </recommendedName>
    <alternativeName>
        <fullName evidence="12">ATP-dependent DNA helicase PriA</fullName>
        <ecNumber evidence="12">5.6.2.4</ecNumber>
    </alternativeName>
    <alternativeName>
        <fullName evidence="12">DNA 3'-5' helicase PriA</fullName>
    </alternativeName>
</protein>
<dbReference type="AlphaFoldDB" id="A0A1S7FU79"/>
<evidence type="ECO:0000256" key="8">
    <source>
        <dbReference type="ARBA" id="ARBA00022840"/>
    </source>
</evidence>
<evidence type="ECO:0000259" key="13">
    <source>
        <dbReference type="PROSITE" id="PS51192"/>
    </source>
</evidence>
<dbReference type="EMBL" id="CP011102">
    <property type="protein sequence ID" value="AQY50895.1"/>
    <property type="molecule type" value="Genomic_DNA"/>
</dbReference>
<dbReference type="SUPFAM" id="SSF52540">
    <property type="entry name" value="P-loop containing nucleoside triphosphate hydrolases"/>
    <property type="match status" value="2"/>
</dbReference>
<comment type="function">
    <text evidence="12">Initiates the restart of stalled replication forks, which reloads the replicative helicase on sites other than the origin of replication. Recognizes and binds to abandoned replication forks and remodels them to uncover a helicase loading site. Promotes assembly of the primosome at these replication forks.</text>
</comment>
<dbReference type="GO" id="GO:0008270">
    <property type="term" value="F:zinc ion binding"/>
    <property type="evidence" value="ECO:0007669"/>
    <property type="project" value="UniProtKB-UniRule"/>
</dbReference>
<dbReference type="NCBIfam" id="NF004066">
    <property type="entry name" value="PRK05580.1-3"/>
    <property type="match status" value="1"/>
</dbReference>
<dbReference type="EC" id="5.6.2.4" evidence="12"/>
<evidence type="ECO:0000256" key="2">
    <source>
        <dbReference type="ARBA" id="ARBA00022705"/>
    </source>
</evidence>
<name>A0A1S7FU79_9LIST</name>
<dbReference type="InterPro" id="IPR011545">
    <property type="entry name" value="DEAD/DEAH_box_helicase_dom"/>
</dbReference>
<dbReference type="Pfam" id="PF17764">
    <property type="entry name" value="PriA_3primeBD"/>
    <property type="match status" value="1"/>
</dbReference>
<dbReference type="NCBIfam" id="TIGR00595">
    <property type="entry name" value="priA"/>
    <property type="match status" value="1"/>
</dbReference>
<feature type="binding site" evidence="12">
    <location>
        <position position="509"/>
    </location>
    <ligand>
        <name>Zn(2+)</name>
        <dbReference type="ChEBI" id="CHEBI:29105"/>
        <label>1</label>
    </ligand>
</feature>
<dbReference type="GO" id="GO:0003677">
    <property type="term" value="F:DNA binding"/>
    <property type="evidence" value="ECO:0007669"/>
    <property type="project" value="UniProtKB-UniRule"/>
</dbReference>
<keyword evidence="9 12" id="KW-0238">DNA-binding</keyword>
<dbReference type="Pfam" id="PF18074">
    <property type="entry name" value="PriA_C"/>
    <property type="match status" value="1"/>
</dbReference>
<evidence type="ECO:0000256" key="5">
    <source>
        <dbReference type="ARBA" id="ARBA00022801"/>
    </source>
</evidence>
<comment type="catalytic activity">
    <reaction evidence="12">
        <text>Couples ATP hydrolysis with the unwinding of duplex DNA by translocating in the 3'-5' direction.</text>
        <dbReference type="EC" id="5.6.2.4"/>
    </reaction>
</comment>
<keyword evidence="8 12" id="KW-0067">ATP-binding</keyword>